<evidence type="ECO:0000256" key="2">
    <source>
        <dbReference type="ARBA" id="ARBA00004496"/>
    </source>
</evidence>
<dbReference type="GeneID" id="107221535"/>
<feature type="coiled-coil region" evidence="12">
    <location>
        <begin position="460"/>
        <end position="487"/>
    </location>
</feature>
<evidence type="ECO:0000256" key="8">
    <source>
        <dbReference type="ARBA" id="ARBA00022771"/>
    </source>
</evidence>
<evidence type="ECO:0000256" key="10">
    <source>
        <dbReference type="ARBA" id="ARBA00023136"/>
    </source>
</evidence>
<dbReference type="InterPro" id="IPR039688">
    <property type="entry name" value="STAC1/2/3"/>
</dbReference>
<dbReference type="InterPro" id="IPR059031">
    <property type="entry name" value="SH3_20"/>
</dbReference>
<dbReference type="Pfam" id="PF00018">
    <property type="entry name" value="SH3_1"/>
    <property type="match status" value="1"/>
</dbReference>
<dbReference type="SUPFAM" id="SSF57889">
    <property type="entry name" value="Cysteine-rich domain"/>
    <property type="match status" value="1"/>
</dbReference>
<dbReference type="PROSITE" id="PS50002">
    <property type="entry name" value="SH3"/>
    <property type="match status" value="1"/>
</dbReference>
<accession>A0ABM3G1I3</accession>
<feature type="region of interest" description="Disordered" evidence="13">
    <location>
        <begin position="412"/>
        <end position="434"/>
    </location>
</feature>
<evidence type="ECO:0000313" key="21">
    <source>
        <dbReference type="RefSeq" id="XP_046594138.1"/>
    </source>
</evidence>
<dbReference type="PANTHER" id="PTHR15135:SF7">
    <property type="entry name" value="STAC-LIKE, ISOFORM J"/>
    <property type="match status" value="1"/>
</dbReference>
<dbReference type="PROSITE" id="PS00479">
    <property type="entry name" value="ZF_DAG_PE_1"/>
    <property type="match status" value="1"/>
</dbReference>
<dbReference type="InterPro" id="IPR002219">
    <property type="entry name" value="PKC_DAG/PE"/>
</dbReference>
<dbReference type="Pfam" id="PF26085">
    <property type="entry name" value="SH3_20"/>
    <property type="match status" value="1"/>
</dbReference>
<keyword evidence="8" id="KW-0863">Zinc-finger</keyword>
<organism evidence="16 20">
    <name type="scientific">Neodiprion lecontei</name>
    <name type="common">Redheaded pine sawfly</name>
    <dbReference type="NCBI Taxonomy" id="441921"/>
    <lineage>
        <taxon>Eukaryota</taxon>
        <taxon>Metazoa</taxon>
        <taxon>Ecdysozoa</taxon>
        <taxon>Arthropoda</taxon>
        <taxon>Hexapoda</taxon>
        <taxon>Insecta</taxon>
        <taxon>Pterygota</taxon>
        <taxon>Neoptera</taxon>
        <taxon>Endopterygota</taxon>
        <taxon>Hymenoptera</taxon>
        <taxon>Tenthredinoidea</taxon>
        <taxon>Diprionidae</taxon>
        <taxon>Diprioninae</taxon>
        <taxon>Neodiprion</taxon>
    </lineage>
</organism>
<proteinExistence type="predicted"/>
<dbReference type="SMART" id="SM00109">
    <property type="entry name" value="C1"/>
    <property type="match status" value="1"/>
</dbReference>
<dbReference type="Gene3D" id="2.30.30.40">
    <property type="entry name" value="SH3 Domains"/>
    <property type="match status" value="1"/>
</dbReference>
<gene>
    <name evidence="17 18 19 20 21" type="primary">LOC107221535</name>
</gene>
<evidence type="ECO:0000256" key="1">
    <source>
        <dbReference type="ARBA" id="ARBA00004278"/>
    </source>
</evidence>
<dbReference type="InterPro" id="IPR001452">
    <property type="entry name" value="SH3_domain"/>
</dbReference>
<evidence type="ECO:0000256" key="3">
    <source>
        <dbReference type="ARBA" id="ARBA00022443"/>
    </source>
</evidence>
<keyword evidence="10" id="KW-0472">Membrane</keyword>
<dbReference type="RefSeq" id="XP_046594137.1">
    <property type="nucleotide sequence ID" value="XM_046738181.1"/>
</dbReference>
<dbReference type="Proteomes" id="UP000829291">
    <property type="component" value="Chromosome 4"/>
</dbReference>
<dbReference type="InterPro" id="IPR036028">
    <property type="entry name" value="SH3-like_dom_sf"/>
</dbReference>
<name>A0ABM3G1I3_NEOLC</name>
<comment type="subcellular location">
    <subcellularLocation>
        <location evidence="1">Cell membrane</location>
        <location evidence="1">Sarcolemma</location>
        <topology evidence="1">Peripheral membrane protein</topology>
        <orientation evidence="1">Cytoplasmic side</orientation>
    </subcellularLocation>
    <subcellularLocation>
        <location evidence="2">Cytoplasm</location>
    </subcellularLocation>
</comment>
<feature type="region of interest" description="Disordered" evidence="13">
    <location>
        <begin position="834"/>
        <end position="857"/>
    </location>
</feature>
<evidence type="ECO:0000313" key="19">
    <source>
        <dbReference type="RefSeq" id="XP_046594136.1"/>
    </source>
</evidence>
<feature type="region of interest" description="Disordered" evidence="13">
    <location>
        <begin position="705"/>
        <end position="817"/>
    </location>
</feature>
<dbReference type="InterPro" id="IPR027267">
    <property type="entry name" value="AH/BAR_dom_sf"/>
</dbReference>
<evidence type="ECO:0000259" key="14">
    <source>
        <dbReference type="PROSITE" id="PS50002"/>
    </source>
</evidence>
<dbReference type="SUPFAM" id="SSF50044">
    <property type="entry name" value="SH3-domain"/>
    <property type="match status" value="1"/>
</dbReference>
<feature type="compositionally biased region" description="Low complexity" evidence="13">
    <location>
        <begin position="732"/>
        <end position="749"/>
    </location>
</feature>
<feature type="compositionally biased region" description="Basic residues" evidence="13">
    <location>
        <begin position="51"/>
        <end position="60"/>
    </location>
</feature>
<keyword evidence="3 11" id="KW-0728">SH3 domain</keyword>
<feature type="compositionally biased region" description="Low complexity" evidence="13">
    <location>
        <begin position="69"/>
        <end position="120"/>
    </location>
</feature>
<feature type="compositionally biased region" description="Polar residues" evidence="13">
    <location>
        <begin position="675"/>
        <end position="689"/>
    </location>
</feature>
<evidence type="ECO:0000313" key="20">
    <source>
        <dbReference type="RefSeq" id="XP_046594137.1"/>
    </source>
</evidence>
<evidence type="ECO:0000313" key="16">
    <source>
        <dbReference type="Proteomes" id="UP000829291"/>
    </source>
</evidence>
<evidence type="ECO:0000256" key="11">
    <source>
        <dbReference type="PROSITE-ProRule" id="PRU00192"/>
    </source>
</evidence>
<feature type="region of interest" description="Disordered" evidence="13">
    <location>
        <begin position="43"/>
        <end position="141"/>
    </location>
</feature>
<dbReference type="Pfam" id="PF00130">
    <property type="entry name" value="C1_1"/>
    <property type="match status" value="1"/>
</dbReference>
<dbReference type="CDD" id="cd00174">
    <property type="entry name" value="SH3"/>
    <property type="match status" value="1"/>
</dbReference>
<evidence type="ECO:0000256" key="4">
    <source>
        <dbReference type="ARBA" id="ARBA00022475"/>
    </source>
</evidence>
<keyword evidence="5" id="KW-0963">Cytoplasm</keyword>
<evidence type="ECO:0000313" key="18">
    <source>
        <dbReference type="RefSeq" id="XP_046594135.1"/>
    </source>
</evidence>
<protein>
    <submittedName>
        <fullName evidence="17 18">Uncharacterized protein LOC107221535 isoform X1</fullName>
    </submittedName>
</protein>
<dbReference type="SUPFAM" id="SSF103657">
    <property type="entry name" value="BAR/IMD domain-like"/>
    <property type="match status" value="1"/>
</dbReference>
<feature type="compositionally biased region" description="Polar residues" evidence="13">
    <location>
        <begin position="121"/>
        <end position="135"/>
    </location>
</feature>
<feature type="compositionally biased region" description="Polar residues" evidence="13">
    <location>
        <begin position="798"/>
        <end position="811"/>
    </location>
</feature>
<evidence type="ECO:0000256" key="13">
    <source>
        <dbReference type="SAM" id="MobiDB-lite"/>
    </source>
</evidence>
<evidence type="ECO:0000256" key="6">
    <source>
        <dbReference type="ARBA" id="ARBA00022723"/>
    </source>
</evidence>
<dbReference type="RefSeq" id="XP_046594134.1">
    <property type="nucleotide sequence ID" value="XM_046738178.1"/>
</dbReference>
<dbReference type="RefSeq" id="XP_046594136.1">
    <property type="nucleotide sequence ID" value="XM_046738180.1"/>
</dbReference>
<keyword evidence="16" id="KW-1185">Reference proteome</keyword>
<dbReference type="InterPro" id="IPR046349">
    <property type="entry name" value="C1-like_sf"/>
</dbReference>
<reference evidence="17 18" key="1">
    <citation type="submission" date="2025-05" db="UniProtKB">
        <authorList>
            <consortium name="RefSeq"/>
        </authorList>
    </citation>
    <scope>IDENTIFICATION</scope>
    <source>
        <tissue evidence="17 18">Thorax and Abdomen</tissue>
    </source>
</reference>
<keyword evidence="12" id="KW-0175">Coiled coil</keyword>
<evidence type="ECO:0000259" key="15">
    <source>
        <dbReference type="PROSITE" id="PS50081"/>
    </source>
</evidence>
<evidence type="ECO:0000256" key="5">
    <source>
        <dbReference type="ARBA" id="ARBA00022490"/>
    </source>
</evidence>
<feature type="region of interest" description="Disordered" evidence="13">
    <location>
        <begin position="532"/>
        <end position="555"/>
    </location>
</feature>
<keyword evidence="9" id="KW-0862">Zinc</keyword>
<evidence type="ECO:0000256" key="9">
    <source>
        <dbReference type="ARBA" id="ARBA00022833"/>
    </source>
</evidence>
<evidence type="ECO:0000313" key="17">
    <source>
        <dbReference type="RefSeq" id="XP_046594134.1"/>
    </source>
</evidence>
<dbReference type="RefSeq" id="XP_046594135.1">
    <property type="nucleotide sequence ID" value="XM_046738179.1"/>
</dbReference>
<feature type="region of interest" description="Disordered" evidence="13">
    <location>
        <begin position="658"/>
        <end position="692"/>
    </location>
</feature>
<dbReference type="PRINTS" id="PR00452">
    <property type="entry name" value="SH3DOMAIN"/>
</dbReference>
<sequence>MYVIYPAEELLRIYETNRLPAGSLLNAGVLTSRRCQVSNWSQIDSNAKKIEKSKKNKPGKPTRNDHDQNNSNNHNNNNNNNSSNNNNNNNNKNNKNNNSNKINGNGNSNSNSNDSGSYSNIEKSCLNSSGNSGTSKGRKKKRVIMQNNRNTNEEGAPNPLKDLTHASLSEPLKLHNANTLKLVQNVSEFAQELGGAMESHAANIRRLVDDFRGRSGEPRGDSGGMRRAWESLLRQVEADAAANLDLAGVLQQQLARPTQEASFHRKVQSRKIFAHREAYEQVVSKTEEKLQRARVDYKRAYAALLSVDVEGGGDHQGLKRSYLEAHNAYVLQLRATNAITERYQLHCLPNLLKEMTEVYEELCGLAGSCMAGIAEAGGERAADQARRFQTAAKEARAVVPANDLQLVARSLAPAPGTRKPPRRLFVPPSPPEQVPQERLAQVPNLRDELVPTGTSAAPLMEDLRREADRLTQEISRLQDSLEALVRIQRKSAESSLFTKAAELQEDISLKRFDLGVAHLQLAAVQAQKELFGGSEAGPQDGMNDRKMSNGSTGSTKHKWLKAFKSLKTSSPAASPVPAEKGKQAMYHAVSTVVAMSRKNLESEGGHAWREYTYRKITPCDACGQVLRGHSRQGFRCRGCKTNVHADCITSVQPATCPSLGSKRSGGIPLLRRQRSTTSHTAEDTSSTTDHNVDAIYQVLKQAGEIRGNSTNSPPTPPTADHPPSGAAAPLATRTSSSQPCSSSTSAPHSPQRRRERLNLRMKSLSLDSPEGSAHTRQRPRDYYATGPRESTPPRLSDSGGTSRLSPCSPSQGHGGHKLLRSTIRMSSMELPDDIEKSYSSASTSPCPSPHAGNANHLNPFPPGKRVLPPNNLYVVLYNFNARHRDELDLKAGYKVTVIDKSDPDWWKGKCLGGRAGYFPSAYVMRVESGQRTLQVTRNLQLADQTTLLRDQIVIQIGEEVDGVAMVRCASNVNTTESLSKETEPRLKETLCPLKYLQEV</sequence>
<keyword evidence="6" id="KW-0479">Metal-binding</keyword>
<dbReference type="RefSeq" id="XP_046594138.1">
    <property type="nucleotide sequence ID" value="XM_046738182.1"/>
</dbReference>
<dbReference type="PANTHER" id="PTHR15135">
    <property type="entry name" value="STAC"/>
    <property type="match status" value="1"/>
</dbReference>
<feature type="domain" description="SH3" evidence="14">
    <location>
        <begin position="868"/>
        <end position="928"/>
    </location>
</feature>
<dbReference type="SMART" id="SM00326">
    <property type="entry name" value="SH3"/>
    <property type="match status" value="1"/>
</dbReference>
<dbReference type="PROSITE" id="PS50081">
    <property type="entry name" value="ZF_DAG_PE_2"/>
    <property type="match status" value="1"/>
</dbReference>
<keyword evidence="4" id="KW-1003">Cell membrane</keyword>
<dbReference type="Gene3D" id="1.20.1270.60">
    <property type="entry name" value="Arfaptin homology (AH) domain/BAR domain"/>
    <property type="match status" value="1"/>
</dbReference>
<evidence type="ECO:0000256" key="7">
    <source>
        <dbReference type="ARBA" id="ARBA00022737"/>
    </source>
</evidence>
<feature type="domain" description="Phorbol-ester/DAG-type" evidence="15">
    <location>
        <begin position="605"/>
        <end position="656"/>
    </location>
</feature>
<dbReference type="CDD" id="cd20817">
    <property type="entry name" value="C1_Stac"/>
    <property type="match status" value="1"/>
</dbReference>
<evidence type="ECO:0000256" key="12">
    <source>
        <dbReference type="SAM" id="Coils"/>
    </source>
</evidence>
<dbReference type="Gene3D" id="3.30.60.20">
    <property type="match status" value="1"/>
</dbReference>
<keyword evidence="7" id="KW-0677">Repeat</keyword>